<name>A0A5N6RPH7_9ROSI</name>
<evidence type="ECO:0000313" key="3">
    <source>
        <dbReference type="EMBL" id="KAE8100236.1"/>
    </source>
</evidence>
<dbReference type="PANTHER" id="PTHR36595:SF1">
    <property type="entry name" value="TRANSMEMBRANE PROTEIN"/>
    <property type="match status" value="1"/>
</dbReference>
<feature type="transmembrane region" description="Helical" evidence="2">
    <location>
        <begin position="12"/>
        <end position="32"/>
    </location>
</feature>
<dbReference type="EMBL" id="CM017327">
    <property type="protein sequence ID" value="KAE8100236.1"/>
    <property type="molecule type" value="Genomic_DNA"/>
</dbReference>
<feature type="compositionally biased region" description="Acidic residues" evidence="1">
    <location>
        <begin position="103"/>
        <end position="114"/>
    </location>
</feature>
<keyword evidence="2" id="KW-0812">Transmembrane</keyword>
<organism evidence="3 4">
    <name type="scientific">Carpinus fangiana</name>
    <dbReference type="NCBI Taxonomy" id="176857"/>
    <lineage>
        <taxon>Eukaryota</taxon>
        <taxon>Viridiplantae</taxon>
        <taxon>Streptophyta</taxon>
        <taxon>Embryophyta</taxon>
        <taxon>Tracheophyta</taxon>
        <taxon>Spermatophyta</taxon>
        <taxon>Magnoliopsida</taxon>
        <taxon>eudicotyledons</taxon>
        <taxon>Gunneridae</taxon>
        <taxon>Pentapetalae</taxon>
        <taxon>rosids</taxon>
        <taxon>fabids</taxon>
        <taxon>Fagales</taxon>
        <taxon>Betulaceae</taxon>
        <taxon>Carpinus</taxon>
    </lineage>
</organism>
<dbReference type="Proteomes" id="UP000327013">
    <property type="component" value="Chromosome 7"/>
</dbReference>
<dbReference type="OrthoDB" id="1110706at2759"/>
<reference evidence="3 4" key="1">
    <citation type="submission" date="2019-06" db="EMBL/GenBank/DDBJ databases">
        <title>A chromosomal-level reference genome of Carpinus fangiana (Coryloideae, Betulaceae).</title>
        <authorList>
            <person name="Yang X."/>
            <person name="Wang Z."/>
            <person name="Zhang L."/>
            <person name="Hao G."/>
            <person name="Liu J."/>
            <person name="Yang Y."/>
        </authorList>
    </citation>
    <scope>NUCLEOTIDE SEQUENCE [LARGE SCALE GENOMIC DNA]</scope>
    <source>
        <strain evidence="3">Cfa_2016G</strain>
        <tissue evidence="3">Leaf</tissue>
    </source>
</reference>
<keyword evidence="2" id="KW-0472">Membrane</keyword>
<protein>
    <submittedName>
        <fullName evidence="3">Uncharacterized protein</fullName>
    </submittedName>
</protein>
<evidence type="ECO:0000256" key="2">
    <source>
        <dbReference type="SAM" id="Phobius"/>
    </source>
</evidence>
<proteinExistence type="predicted"/>
<evidence type="ECO:0000313" key="4">
    <source>
        <dbReference type="Proteomes" id="UP000327013"/>
    </source>
</evidence>
<feature type="region of interest" description="Disordered" evidence="1">
    <location>
        <begin position="78"/>
        <end position="117"/>
    </location>
</feature>
<sequence>MLDYMFELITQAASNHLFIFCFCNLIIAIVLVGSKPTSKIGHAAEIPISLVINTRTNRNPGADSKQLFYDKETLRNVNQVSCSQEAPVDDGREENGNGSNKNEDEDDDDDDDDDELRRKVEEFIEKVNKGWKAEILR</sequence>
<gene>
    <name evidence="3" type="ORF">FH972_018156</name>
</gene>
<dbReference type="PANTHER" id="PTHR36595">
    <property type="entry name" value="TRANSMEMBRANE PROTEIN"/>
    <property type="match status" value="1"/>
</dbReference>
<keyword evidence="2" id="KW-1133">Transmembrane helix</keyword>
<dbReference type="AlphaFoldDB" id="A0A5N6RPH7"/>
<accession>A0A5N6RPH7</accession>
<evidence type="ECO:0000256" key="1">
    <source>
        <dbReference type="SAM" id="MobiDB-lite"/>
    </source>
</evidence>
<keyword evidence="4" id="KW-1185">Reference proteome</keyword>